<dbReference type="KEGG" id="ptaw:DW352_24560"/>
<feature type="transmembrane region" description="Helical" evidence="1">
    <location>
        <begin position="272"/>
        <end position="289"/>
    </location>
</feature>
<dbReference type="OrthoDB" id="5422830at2"/>
<feature type="transmembrane region" description="Helical" evidence="1">
    <location>
        <begin position="848"/>
        <end position="868"/>
    </location>
</feature>
<feature type="transmembrane region" description="Helical" evidence="1">
    <location>
        <begin position="513"/>
        <end position="534"/>
    </location>
</feature>
<feature type="transmembrane region" description="Helical" evidence="1">
    <location>
        <begin position="106"/>
        <end position="125"/>
    </location>
</feature>
<reference evidence="2 3" key="1">
    <citation type="submission" date="2018-07" db="EMBL/GenBank/DDBJ databases">
        <authorList>
            <person name="Quirk P.G."/>
            <person name="Krulwich T.A."/>
        </authorList>
    </citation>
    <scope>NUCLEOTIDE SEQUENCE [LARGE SCALE GENOMIC DNA]</scope>
    <source>
        <strain evidence="2 3">CC-BB4</strain>
    </source>
</reference>
<dbReference type="Pfam" id="PF10101">
    <property type="entry name" value="DUF2339"/>
    <property type="match status" value="1"/>
</dbReference>
<keyword evidence="1" id="KW-0812">Transmembrane</keyword>
<organism evidence="2 3">
    <name type="scientific">Pseudolabrys taiwanensis</name>
    <dbReference type="NCBI Taxonomy" id="331696"/>
    <lineage>
        <taxon>Bacteria</taxon>
        <taxon>Pseudomonadati</taxon>
        <taxon>Pseudomonadota</taxon>
        <taxon>Alphaproteobacteria</taxon>
        <taxon>Hyphomicrobiales</taxon>
        <taxon>Xanthobacteraceae</taxon>
        <taxon>Pseudolabrys</taxon>
    </lineage>
</organism>
<feature type="transmembrane region" description="Helical" evidence="1">
    <location>
        <begin position="6"/>
        <end position="27"/>
    </location>
</feature>
<dbReference type="AlphaFoldDB" id="A0A346A2L9"/>
<proteinExistence type="predicted"/>
<feature type="transmembrane region" description="Helical" evidence="1">
    <location>
        <begin position="248"/>
        <end position="265"/>
    </location>
</feature>
<feature type="transmembrane region" description="Helical" evidence="1">
    <location>
        <begin position="660"/>
        <end position="678"/>
    </location>
</feature>
<evidence type="ECO:0000313" key="3">
    <source>
        <dbReference type="Proteomes" id="UP000254889"/>
    </source>
</evidence>
<feature type="transmembrane region" description="Helical" evidence="1">
    <location>
        <begin position="540"/>
        <end position="556"/>
    </location>
</feature>
<feature type="transmembrane region" description="Helical" evidence="1">
    <location>
        <begin position="172"/>
        <end position="195"/>
    </location>
</feature>
<feature type="transmembrane region" description="Helical" evidence="1">
    <location>
        <begin position="690"/>
        <end position="713"/>
    </location>
</feature>
<keyword evidence="3" id="KW-1185">Reference proteome</keyword>
<feature type="transmembrane region" description="Helical" evidence="1">
    <location>
        <begin position="225"/>
        <end position="242"/>
    </location>
</feature>
<dbReference type="RefSeq" id="WP_115693795.1">
    <property type="nucleotide sequence ID" value="NZ_CP031417.1"/>
</dbReference>
<feature type="transmembrane region" description="Helical" evidence="1">
    <location>
        <begin position="797"/>
        <end position="817"/>
    </location>
</feature>
<feature type="transmembrane region" description="Helical" evidence="1">
    <location>
        <begin position="563"/>
        <end position="580"/>
    </location>
</feature>
<sequence length="889" mass="92782">MEIVLLVLLVLAFPVIAIVALVMTLNAREEVRALQRRVAALEAAGPAAAAPATATPVEPVVVAEPAPAIEEVRPEPPAAPQPAPAPPVVAPARATATLEERFGTQWVVWVGGIALALGGIFLVRYSIEEGLLGPGVRIFLAALFAAALIAAGEWTRRHEAARNISAIPSRHIPSILTAAGTVAAYATVYAAFALYNFLSPAAAFILLGIVALATLAAALLHGPALAGLGLAGAFLTPALVASDEPSYWALYLYLTVVTAAAFALARMRLWRWLAITAVVLGFLWTLVGIDYPEVEALGAHLFFAVAGFALAAVLIVSGLSLGPAAATDEIDPISSGAIGAYLLAAALLVLGSSHAPSALVVFTLLTATTIAITWRAPAALYALPGAAIVTIVVMLHWAAPALLESLVLPGGVTAGAVPEPATGSGRHLALGALFAIMFGASGFAAQDRSKSTRAALFWSVSAVITPIAILIALYLRIAEFDRSIPFAGGALLLAALFGYATDLLSKRAPRAGLVASEAVFAAGAVASLALTLTFALDKGWLTVGLALMVPGIAWISRERPLPALRYLAAAVIVLVLLRIAYEPRIVGDDIGTTPLFNWLLYGYGVPAASFWTAGYLLRQRADDIPARMADSAAILFTVLLAFLEIRHYMNNGDVFHDSTALAEVALQICTGLAMAIGLERLRGRTDNIVHNVGALIIVALTFAAIVLGPGLFLNPMMTDMPVGSGVFFNLILLAYGIPAILAAVLALMARTTRPIAYRAVAAATAVALSIGYLSLEVRALYHGPELWRGVTTDLEQYTYSAVWLIFGVVLLIAGLLMRSQPARLASAAVIALTVAKVFLADMADLTGIFRALSFIGLGVVLVAIGWLYQRLLFPARATAPPDTTPQAPA</sequence>
<protein>
    <submittedName>
        <fullName evidence="2">DUF2339 domain-containing protein</fullName>
    </submittedName>
</protein>
<feature type="transmembrane region" description="Helical" evidence="1">
    <location>
        <begin position="600"/>
        <end position="617"/>
    </location>
</feature>
<keyword evidence="1" id="KW-1133">Transmembrane helix</keyword>
<gene>
    <name evidence="2" type="ORF">DW352_24560</name>
</gene>
<evidence type="ECO:0000313" key="2">
    <source>
        <dbReference type="EMBL" id="AXK83416.1"/>
    </source>
</evidence>
<feature type="transmembrane region" description="Helical" evidence="1">
    <location>
        <begin position="201"/>
        <end position="220"/>
    </location>
</feature>
<dbReference type="PIRSF" id="PIRSF035905">
    <property type="entry name" value="UCP035905_mp"/>
    <property type="match status" value="1"/>
</dbReference>
<feature type="transmembrane region" description="Helical" evidence="1">
    <location>
        <begin position="483"/>
        <end position="501"/>
    </location>
</feature>
<keyword evidence="1" id="KW-0472">Membrane</keyword>
<name>A0A346A2L9_9HYPH</name>
<feature type="transmembrane region" description="Helical" evidence="1">
    <location>
        <begin position="301"/>
        <end position="321"/>
    </location>
</feature>
<dbReference type="PANTHER" id="PTHR38434:SF1">
    <property type="entry name" value="BLL2549 PROTEIN"/>
    <property type="match status" value="1"/>
</dbReference>
<feature type="transmembrane region" description="Helical" evidence="1">
    <location>
        <begin position="725"/>
        <end position="748"/>
    </location>
</feature>
<feature type="transmembrane region" description="Helical" evidence="1">
    <location>
        <begin position="381"/>
        <end position="399"/>
    </location>
</feature>
<feature type="transmembrane region" description="Helical" evidence="1">
    <location>
        <begin position="131"/>
        <end position="151"/>
    </location>
</feature>
<feature type="transmembrane region" description="Helical" evidence="1">
    <location>
        <begin position="456"/>
        <end position="477"/>
    </location>
</feature>
<feature type="transmembrane region" description="Helical" evidence="1">
    <location>
        <begin position="427"/>
        <end position="444"/>
    </location>
</feature>
<feature type="transmembrane region" description="Helical" evidence="1">
    <location>
        <begin position="629"/>
        <end position="648"/>
    </location>
</feature>
<dbReference type="InterPro" id="IPR014600">
    <property type="entry name" value="UCP035905_mem"/>
</dbReference>
<dbReference type="EMBL" id="CP031417">
    <property type="protein sequence ID" value="AXK83416.1"/>
    <property type="molecule type" value="Genomic_DNA"/>
</dbReference>
<evidence type="ECO:0000256" key="1">
    <source>
        <dbReference type="SAM" id="Phobius"/>
    </source>
</evidence>
<feature type="transmembrane region" description="Helical" evidence="1">
    <location>
        <begin position="824"/>
        <end position="842"/>
    </location>
</feature>
<feature type="transmembrane region" description="Helical" evidence="1">
    <location>
        <begin position="357"/>
        <end position="374"/>
    </location>
</feature>
<dbReference type="PANTHER" id="PTHR38434">
    <property type="entry name" value="BLL2549 PROTEIN"/>
    <property type="match status" value="1"/>
</dbReference>
<dbReference type="InterPro" id="IPR019286">
    <property type="entry name" value="DUF2339_TM"/>
</dbReference>
<feature type="transmembrane region" description="Helical" evidence="1">
    <location>
        <begin position="333"/>
        <end position="351"/>
    </location>
</feature>
<accession>A0A346A2L9</accession>
<dbReference type="Proteomes" id="UP000254889">
    <property type="component" value="Chromosome"/>
</dbReference>
<feature type="transmembrane region" description="Helical" evidence="1">
    <location>
        <begin position="755"/>
        <end position="775"/>
    </location>
</feature>